<dbReference type="Pfam" id="PF08494">
    <property type="entry name" value="DEAD_assoc"/>
    <property type="match status" value="1"/>
</dbReference>
<dbReference type="InterPro" id="IPR055368">
    <property type="entry name" value="WH3_Lhr"/>
</dbReference>
<keyword evidence="7" id="KW-0234">DNA repair</keyword>
<dbReference type="Proteomes" id="UP000657177">
    <property type="component" value="Unassembled WGS sequence"/>
</dbReference>
<dbReference type="GO" id="GO:0016887">
    <property type="term" value="F:ATP hydrolysis activity"/>
    <property type="evidence" value="ECO:0007669"/>
    <property type="project" value="TreeGrafter"/>
</dbReference>
<dbReference type="SMART" id="SM00490">
    <property type="entry name" value="HELICc"/>
    <property type="match status" value="1"/>
</dbReference>
<dbReference type="Gene3D" id="3.40.50.300">
    <property type="entry name" value="P-loop containing nucleotide triphosphate hydrolases"/>
    <property type="match status" value="2"/>
</dbReference>
<dbReference type="SUPFAM" id="SSF52540">
    <property type="entry name" value="P-loop containing nucleoside triphosphate hydrolases"/>
    <property type="match status" value="1"/>
</dbReference>
<keyword evidence="8" id="KW-0413">Isomerase</keyword>
<dbReference type="GO" id="GO:0005524">
    <property type="term" value="F:ATP binding"/>
    <property type="evidence" value="ECO:0007669"/>
    <property type="project" value="UniProtKB-KW"/>
</dbReference>
<sequence length="1508" mass="167345">MLHPALKDFHPLVAQWFTETFGTPTPPQAEGWPRIAAGENVLLLAPTGSGKTLAAFLKAIDGLYREMEQEATTLKLGSAKNHGVKILYISPLKALNNDIYRNLERPLKGIRAYGAQRGLMLPEITRAVRSGDTPGPERQRMLRRPPQILITTPESLFLMLSSKAREILRTVRCVIVDEIHTLFTEKRGAHLALSLERLESLVAETAGPGERLQRIGLSATIRPLEEVAAFLGGYEPEPVRGERRPRPVTIVDTGQRKELDLEIILPVPNLRELPEKTVWPSIYQQVDALVRQHRSTLVFVNNRRLAERVTANLNKIAGEEVARTHHGSLSKEIRLEVERKLKAGELKCVVATASLELGIDVGEVDLVIQLESPKEVARGLQRVGRAGHVVNLPSKGRIIPKNRADLLEAVALLQEMKAGRVEPMKAPKNCLDILAQQLVAMTATGEVMVEQVWQIVRSAYNFHTLARTDFERVLAMLSGAYESKEYVDLRPRLYWDKSAGVLKPDAYGKRLVYTAGGTIPDRGYYGVYLAGSNVRLGELDEEFVYERRLNDRFVLGTSVWRIEEIRQDRVIVSPAGKGEAFVPFWRAEQGGRSFELGKRIGAFLGTLEAKLETGELRSYLETGCALSPEVARNLHAYLAAQKRAVDYLPTDRRIVIEEFPDEAGEWRLLLHSPFGNRVHLALALLLNAAWEERLGAKFPFMTQDDGIMFSLPRGSTPPTIDWLGLADDALEEKLGKGLAGTPLFGAVFRHSAQRSLVMPRGGYGGKRVPLWLSRIKAGNLLQIVAKDRDFPLVIEAYREIFQDYLDLDGLRSVLAAIGSGKIQIYRKQHQTPSPFAYGHLFNFVASFIYEPDTPRVEGGQRLFGLGAATLKTIAGGSGFRDFFRTDVIAEVDRKARGLDLVIKEPNEERVGYWLTRCGDLTDDEIKEAFPQREEEIRTIIAVLQAKGVAVPVEAAPAAGGESNRRFLVNRDELAAYLTALPGAKVVVASAACPASSPTYQEAKARIIQRYVLTHGPFTARKLAARYGWTLPEVEEELAALAAVGLVETGEFSPSGHEEEWCDPEILREIHRRSLARRRQEVKARTRLQEPWAYASFLARWQGVTGERRETEGLVETLNQLSGRWFSAAAWERHLLPARVRGYKPSLLDMLFASGQFQWRARGSADHFEILIEAFPLPAEGQEMVFSSEAWSPAPAAESLPAGDPPAGNPAAGDLSGLSAPARSLLDLLRQKGAITLPFLLRETRLPAATVWQALEELMLQGLITNDSFGPVRYLLRTRPQDRPGAHGVIPPGVMAQMGRWSVLPPLNWTSEMLIQSLLNRYGIVCREIVQVEGIPWGEVAPLLAVLENLGRVHRGYFIKGLSGVQYALPQALAVLGASAEMPARCWALAWTDPANPFLYITEWPAIPPDAKKPTGDYLVLAAGRPVLVAAGRNLRLQTVGTAPPAQVEQGLKALIPALYPAYPDQKIIVQSFNGEPANRSWVKGILTAAGFEEDYQRMILWPSARKWW</sequence>
<feature type="region of interest" description="Disordered" evidence="9">
    <location>
        <begin position="1194"/>
        <end position="1213"/>
    </location>
</feature>
<dbReference type="InterPro" id="IPR003593">
    <property type="entry name" value="AAA+_ATPase"/>
</dbReference>
<gene>
    <name evidence="12" type="ORF">G5B42_01300</name>
</gene>
<evidence type="ECO:0000256" key="7">
    <source>
        <dbReference type="ARBA" id="ARBA00023204"/>
    </source>
</evidence>
<dbReference type="PROSITE" id="PS51192">
    <property type="entry name" value="HELICASE_ATP_BIND_1"/>
    <property type="match status" value="1"/>
</dbReference>
<accession>A0A8J6HVX8</accession>
<dbReference type="Pfam" id="PF23235">
    <property type="entry name" value="WHD_3rd_Lhr"/>
    <property type="match status" value="1"/>
</dbReference>
<evidence type="ECO:0000256" key="5">
    <source>
        <dbReference type="ARBA" id="ARBA00022840"/>
    </source>
</evidence>
<dbReference type="GO" id="GO:0003677">
    <property type="term" value="F:DNA binding"/>
    <property type="evidence" value="ECO:0007669"/>
    <property type="project" value="UniProtKB-KW"/>
</dbReference>
<evidence type="ECO:0000256" key="2">
    <source>
        <dbReference type="ARBA" id="ARBA00022763"/>
    </source>
</evidence>
<dbReference type="GO" id="GO:0006281">
    <property type="term" value="P:DNA repair"/>
    <property type="evidence" value="ECO:0007669"/>
    <property type="project" value="UniProtKB-KW"/>
</dbReference>
<dbReference type="InterPro" id="IPR001650">
    <property type="entry name" value="Helicase_C-like"/>
</dbReference>
<evidence type="ECO:0000259" key="10">
    <source>
        <dbReference type="PROSITE" id="PS51192"/>
    </source>
</evidence>
<keyword evidence="4 12" id="KW-0347">Helicase</keyword>
<evidence type="ECO:0000256" key="6">
    <source>
        <dbReference type="ARBA" id="ARBA00023125"/>
    </source>
</evidence>
<dbReference type="Pfam" id="PF23234">
    <property type="entry name" value="WHD_4th_Lhr"/>
    <property type="match status" value="1"/>
</dbReference>
<keyword evidence="3" id="KW-0378">Hydrolase</keyword>
<dbReference type="Pfam" id="PF19306">
    <property type="entry name" value="WHD_Lhr"/>
    <property type="match status" value="1"/>
</dbReference>
<dbReference type="InterPro" id="IPR045628">
    <property type="entry name" value="Lhr_WH_dom"/>
</dbReference>
<dbReference type="Pfam" id="PF00270">
    <property type="entry name" value="DEAD"/>
    <property type="match status" value="1"/>
</dbReference>
<dbReference type="EMBL" id="JAAKDE010000002">
    <property type="protein sequence ID" value="MBA2132192.1"/>
    <property type="molecule type" value="Genomic_DNA"/>
</dbReference>
<reference evidence="12" key="1">
    <citation type="submission" date="2020-06" db="EMBL/GenBank/DDBJ databases">
        <title>Novel chitinolytic bacterium.</title>
        <authorList>
            <person name="Ungkulpasvich U."/>
            <person name="Kosugi A."/>
            <person name="Uke A."/>
        </authorList>
    </citation>
    <scope>NUCLEOTIDE SEQUENCE</scope>
    <source>
        <strain evidence="12">UUS1-1</strain>
    </source>
</reference>
<organism evidence="12 13">
    <name type="scientific">Capillibacterium thermochitinicola</name>
    <dbReference type="NCBI Taxonomy" id="2699427"/>
    <lineage>
        <taxon>Bacteria</taxon>
        <taxon>Bacillati</taxon>
        <taxon>Bacillota</taxon>
        <taxon>Capillibacterium</taxon>
    </lineage>
</organism>
<protein>
    <submittedName>
        <fullName evidence="12">DEAD/DEAH box helicase</fullName>
    </submittedName>
</protein>
<proteinExistence type="predicted"/>
<feature type="domain" description="Helicase C-terminal" evidence="11">
    <location>
        <begin position="281"/>
        <end position="432"/>
    </location>
</feature>
<keyword evidence="13" id="KW-1185">Reference proteome</keyword>
<feature type="domain" description="Helicase ATP-binding" evidence="10">
    <location>
        <begin position="32"/>
        <end position="239"/>
    </location>
</feature>
<dbReference type="PROSITE" id="PS51194">
    <property type="entry name" value="HELICASE_CTER"/>
    <property type="match status" value="1"/>
</dbReference>
<dbReference type="InterPro" id="IPR052511">
    <property type="entry name" value="ATP-dep_Helicase"/>
</dbReference>
<dbReference type="CDD" id="cd18796">
    <property type="entry name" value="SF2_C_LHR"/>
    <property type="match status" value="1"/>
</dbReference>
<dbReference type="InterPro" id="IPR027417">
    <property type="entry name" value="P-loop_NTPase"/>
</dbReference>
<dbReference type="GO" id="GO:0004386">
    <property type="term" value="F:helicase activity"/>
    <property type="evidence" value="ECO:0007669"/>
    <property type="project" value="UniProtKB-KW"/>
</dbReference>
<dbReference type="Pfam" id="PF00271">
    <property type="entry name" value="Helicase_C"/>
    <property type="match status" value="1"/>
</dbReference>
<keyword evidence="1" id="KW-0547">Nucleotide-binding</keyword>
<dbReference type="CDD" id="cd17922">
    <property type="entry name" value="DEXHc_LHR-like"/>
    <property type="match status" value="1"/>
</dbReference>
<keyword evidence="6" id="KW-0238">DNA-binding</keyword>
<name>A0A8J6HVX8_9FIRM</name>
<dbReference type="InterPro" id="IPR014001">
    <property type="entry name" value="Helicase_ATP-bd"/>
</dbReference>
<evidence type="ECO:0000256" key="3">
    <source>
        <dbReference type="ARBA" id="ARBA00022801"/>
    </source>
</evidence>
<dbReference type="InterPro" id="IPR055367">
    <property type="entry name" value="WH4_Lhr"/>
</dbReference>
<evidence type="ECO:0000313" key="13">
    <source>
        <dbReference type="Proteomes" id="UP000657177"/>
    </source>
</evidence>
<evidence type="ECO:0000256" key="4">
    <source>
        <dbReference type="ARBA" id="ARBA00022806"/>
    </source>
</evidence>
<keyword evidence="5" id="KW-0067">ATP-binding</keyword>
<comment type="caution">
    <text evidence="12">The sequence shown here is derived from an EMBL/GenBank/DDBJ whole genome shotgun (WGS) entry which is preliminary data.</text>
</comment>
<dbReference type="RefSeq" id="WP_181338647.1">
    <property type="nucleotide sequence ID" value="NZ_JAAKDE010000002.1"/>
</dbReference>
<dbReference type="InterPro" id="IPR011545">
    <property type="entry name" value="DEAD/DEAH_box_helicase_dom"/>
</dbReference>
<evidence type="ECO:0000259" key="11">
    <source>
        <dbReference type="PROSITE" id="PS51194"/>
    </source>
</evidence>
<dbReference type="SMART" id="SM00382">
    <property type="entry name" value="AAA"/>
    <property type="match status" value="1"/>
</dbReference>
<dbReference type="PANTHER" id="PTHR47962">
    <property type="entry name" value="ATP-DEPENDENT HELICASE LHR-RELATED-RELATED"/>
    <property type="match status" value="1"/>
</dbReference>
<evidence type="ECO:0000256" key="1">
    <source>
        <dbReference type="ARBA" id="ARBA00022741"/>
    </source>
</evidence>
<evidence type="ECO:0000313" key="12">
    <source>
        <dbReference type="EMBL" id="MBA2132192.1"/>
    </source>
</evidence>
<evidence type="ECO:0000256" key="8">
    <source>
        <dbReference type="ARBA" id="ARBA00023235"/>
    </source>
</evidence>
<dbReference type="InterPro" id="IPR013701">
    <property type="entry name" value="Lhr-like_DEAD/DEAH_assoc"/>
</dbReference>
<evidence type="ECO:0000256" key="9">
    <source>
        <dbReference type="SAM" id="MobiDB-lite"/>
    </source>
</evidence>
<keyword evidence="2" id="KW-0227">DNA damage</keyword>
<dbReference type="PANTHER" id="PTHR47962:SF5">
    <property type="entry name" value="ATP-DEPENDENT HELICASE LHR-RELATED"/>
    <property type="match status" value="1"/>
</dbReference>
<dbReference type="SMART" id="SM00487">
    <property type="entry name" value="DEXDc"/>
    <property type="match status" value="1"/>
</dbReference>